<dbReference type="Proteomes" id="UP001152531">
    <property type="component" value="Unassembled WGS sequence"/>
</dbReference>
<evidence type="ECO:0000313" key="2">
    <source>
        <dbReference type="Proteomes" id="UP001152531"/>
    </source>
</evidence>
<evidence type="ECO:0000313" key="1">
    <source>
        <dbReference type="EMBL" id="CAH6718563.1"/>
    </source>
</evidence>
<dbReference type="EMBL" id="CALSDN010000001">
    <property type="protein sequence ID" value="CAH6718563.1"/>
    <property type="molecule type" value="Genomic_DNA"/>
</dbReference>
<name>A0ACA9Y0U6_9ASCO</name>
<reference evidence="1" key="1">
    <citation type="submission" date="2022-06" db="EMBL/GenBank/DDBJ databases">
        <authorList>
            <person name="Legras J.-L."/>
            <person name="Devillers H."/>
            <person name="Grondin C."/>
        </authorList>
    </citation>
    <scope>NUCLEOTIDE SEQUENCE</scope>
    <source>
        <strain evidence="1">CLIB 1444</strain>
    </source>
</reference>
<sequence length="440" mass="51140">MFRSLDSIERYYVCRNDNNIYSNFAITSKYSKPLTKELISQTLVQLCELYPVFVSTFSNKGTDKDCNDYILESVNELLFDDVVITVDQPFSEEQLKFVNEIRCSANEGKPTWRLVLFNDNYLTFLCDHALFDGQSGMNFHIEFCKIVSTIVDPKFVERIYVKHQDFHPPPKTEDIIDLFKVSWVDYLKAYLKKLVPKFLSQWLSYPFLIKYPLFKESHPKSIYSNYKIINIPHDQLEDLLSILKFNGVSLTAFLNVFLHYCLQNTILPSLTTQLSSVLSSIPISGRRYYSPFKESKFRFMISAVDIILAPITAINDNWWPIIKHINKEINNQVKSRDIFRHPPIHSPYQYIAPDKPNTCVPLYELSNLGFNNVSFGEWSLTDVVFSQCIGITNTFGFTVASTPNSMNIVFSYLDEYGHCPNENFVTFFKDSMVKFITNNR</sequence>
<keyword evidence="2" id="KW-1185">Reference proteome</keyword>
<protein>
    <submittedName>
        <fullName evidence="1">Uncharacterized protein</fullName>
    </submittedName>
</protein>
<accession>A0ACA9Y0U6</accession>
<comment type="caution">
    <text evidence="1">The sequence shown here is derived from an EMBL/GenBank/DDBJ whole genome shotgun (WGS) entry which is preliminary data.</text>
</comment>
<gene>
    <name evidence="1" type="ORF">CLIB1444_01S09516</name>
</gene>
<organism evidence="1 2">
    <name type="scientific">[Candida] jaroonii</name>
    <dbReference type="NCBI Taxonomy" id="467808"/>
    <lineage>
        <taxon>Eukaryota</taxon>
        <taxon>Fungi</taxon>
        <taxon>Dikarya</taxon>
        <taxon>Ascomycota</taxon>
        <taxon>Saccharomycotina</taxon>
        <taxon>Pichiomycetes</taxon>
        <taxon>Debaryomycetaceae</taxon>
        <taxon>Yamadazyma</taxon>
    </lineage>
</organism>
<proteinExistence type="predicted"/>